<reference evidence="2 3" key="1">
    <citation type="journal article" date="2022" name="bioRxiv">
        <title>Genomics of Preaxostyla Flagellates Illuminates Evolutionary Transitions and the Path Towards Mitochondrial Loss.</title>
        <authorList>
            <person name="Novak L.V.F."/>
            <person name="Treitli S.C."/>
            <person name="Pyrih J."/>
            <person name="Halakuc P."/>
            <person name="Pipaliya S.V."/>
            <person name="Vacek V."/>
            <person name="Brzon O."/>
            <person name="Soukal P."/>
            <person name="Eme L."/>
            <person name="Dacks J.B."/>
            <person name="Karnkowska A."/>
            <person name="Elias M."/>
            <person name="Hampl V."/>
        </authorList>
    </citation>
    <scope>NUCLEOTIDE SEQUENCE [LARGE SCALE GENOMIC DNA]</scope>
    <source>
        <strain evidence="2">NAU3</strain>
        <tissue evidence="2">Gut</tissue>
    </source>
</reference>
<evidence type="ECO:0000256" key="1">
    <source>
        <dbReference type="SAM" id="MobiDB-lite"/>
    </source>
</evidence>
<dbReference type="Proteomes" id="UP001281761">
    <property type="component" value="Unassembled WGS sequence"/>
</dbReference>
<evidence type="ECO:0000313" key="2">
    <source>
        <dbReference type="EMBL" id="KAK2951423.1"/>
    </source>
</evidence>
<feature type="compositionally biased region" description="Polar residues" evidence="1">
    <location>
        <begin position="12"/>
        <end position="31"/>
    </location>
</feature>
<feature type="region of interest" description="Disordered" evidence="1">
    <location>
        <begin position="83"/>
        <end position="110"/>
    </location>
</feature>
<proteinExistence type="predicted"/>
<evidence type="ECO:0000313" key="3">
    <source>
        <dbReference type="Proteomes" id="UP001281761"/>
    </source>
</evidence>
<dbReference type="EMBL" id="JARBJD010000118">
    <property type="protein sequence ID" value="KAK2951423.1"/>
    <property type="molecule type" value="Genomic_DNA"/>
</dbReference>
<keyword evidence="3" id="KW-1185">Reference proteome</keyword>
<organism evidence="2 3">
    <name type="scientific">Blattamonas nauphoetae</name>
    <dbReference type="NCBI Taxonomy" id="2049346"/>
    <lineage>
        <taxon>Eukaryota</taxon>
        <taxon>Metamonada</taxon>
        <taxon>Preaxostyla</taxon>
        <taxon>Oxymonadida</taxon>
        <taxon>Blattamonas</taxon>
    </lineage>
</organism>
<comment type="caution">
    <text evidence="2">The sequence shown here is derived from an EMBL/GenBank/DDBJ whole genome shotgun (WGS) entry which is preliminary data.</text>
</comment>
<feature type="region of interest" description="Disordered" evidence="1">
    <location>
        <begin position="1"/>
        <end position="36"/>
    </location>
</feature>
<accession>A0ABQ9XJB8</accession>
<sequence length="110" mass="12350">MLKKGGEGQRSLPRNSPKLSPAFKQTTVACRTSTTPSSQTLLLLNPMRLPMRACCTTSPNFDDCCCTNSTRQNFSLQRCGIGSRTRQQTPTIKRSEQHREWARTQTSLET</sequence>
<protein>
    <submittedName>
        <fullName evidence="2">Uncharacterized protein</fullName>
    </submittedName>
</protein>
<name>A0ABQ9XJB8_9EUKA</name>
<feature type="compositionally biased region" description="Basic and acidic residues" evidence="1">
    <location>
        <begin position="93"/>
        <end position="102"/>
    </location>
</feature>
<gene>
    <name evidence="2" type="ORF">BLNAU_13580</name>
</gene>